<gene>
    <name evidence="2" type="ORF">AURDEDRAFT_172985</name>
</gene>
<sequence>MENRELDTARVPTPLPEPAAVAVHSQPAPAETKRVVEESRSEFAHTLQTAPRKAGPAYGAWLASLHTAAIAKPLPRRGASGVLVKSMPLGSRQRMRSAFLREGARTASA</sequence>
<dbReference type="Proteomes" id="UP000006514">
    <property type="component" value="Unassembled WGS sequence"/>
</dbReference>
<accession>J0DBK4</accession>
<evidence type="ECO:0000313" key="2">
    <source>
        <dbReference type="EMBL" id="EJD37986.1"/>
    </source>
</evidence>
<evidence type="ECO:0000313" key="3">
    <source>
        <dbReference type="Proteomes" id="UP000006514"/>
    </source>
</evidence>
<proteinExistence type="predicted"/>
<organism evidence="2 3">
    <name type="scientific">Auricularia subglabra (strain TFB-10046 / SS5)</name>
    <name type="common">White-rot fungus</name>
    <name type="synonym">Auricularia delicata (strain TFB10046)</name>
    <dbReference type="NCBI Taxonomy" id="717982"/>
    <lineage>
        <taxon>Eukaryota</taxon>
        <taxon>Fungi</taxon>
        <taxon>Dikarya</taxon>
        <taxon>Basidiomycota</taxon>
        <taxon>Agaricomycotina</taxon>
        <taxon>Agaricomycetes</taxon>
        <taxon>Auriculariales</taxon>
        <taxon>Auriculariaceae</taxon>
        <taxon>Auricularia</taxon>
    </lineage>
</organism>
<reference evidence="3" key="1">
    <citation type="journal article" date="2012" name="Science">
        <title>The Paleozoic origin of enzymatic lignin decomposition reconstructed from 31 fungal genomes.</title>
        <authorList>
            <person name="Floudas D."/>
            <person name="Binder M."/>
            <person name="Riley R."/>
            <person name="Barry K."/>
            <person name="Blanchette R.A."/>
            <person name="Henrissat B."/>
            <person name="Martinez A.T."/>
            <person name="Otillar R."/>
            <person name="Spatafora J.W."/>
            <person name="Yadav J.S."/>
            <person name="Aerts A."/>
            <person name="Benoit I."/>
            <person name="Boyd A."/>
            <person name="Carlson A."/>
            <person name="Copeland A."/>
            <person name="Coutinho P.M."/>
            <person name="de Vries R.P."/>
            <person name="Ferreira P."/>
            <person name="Findley K."/>
            <person name="Foster B."/>
            <person name="Gaskell J."/>
            <person name="Glotzer D."/>
            <person name="Gorecki P."/>
            <person name="Heitman J."/>
            <person name="Hesse C."/>
            <person name="Hori C."/>
            <person name="Igarashi K."/>
            <person name="Jurgens J.A."/>
            <person name="Kallen N."/>
            <person name="Kersten P."/>
            <person name="Kohler A."/>
            <person name="Kuees U."/>
            <person name="Kumar T.K.A."/>
            <person name="Kuo A."/>
            <person name="LaButti K."/>
            <person name="Larrondo L.F."/>
            <person name="Lindquist E."/>
            <person name="Ling A."/>
            <person name="Lombard V."/>
            <person name="Lucas S."/>
            <person name="Lundell T."/>
            <person name="Martin R."/>
            <person name="McLaughlin D.J."/>
            <person name="Morgenstern I."/>
            <person name="Morin E."/>
            <person name="Murat C."/>
            <person name="Nagy L.G."/>
            <person name="Nolan M."/>
            <person name="Ohm R.A."/>
            <person name="Patyshakuliyeva A."/>
            <person name="Rokas A."/>
            <person name="Ruiz-Duenas F.J."/>
            <person name="Sabat G."/>
            <person name="Salamov A."/>
            <person name="Samejima M."/>
            <person name="Schmutz J."/>
            <person name="Slot J.C."/>
            <person name="St John F."/>
            <person name="Stenlid J."/>
            <person name="Sun H."/>
            <person name="Sun S."/>
            <person name="Syed K."/>
            <person name="Tsang A."/>
            <person name="Wiebenga A."/>
            <person name="Young D."/>
            <person name="Pisabarro A."/>
            <person name="Eastwood D.C."/>
            <person name="Martin F."/>
            <person name="Cullen D."/>
            <person name="Grigoriev I.V."/>
            <person name="Hibbett D.S."/>
        </authorList>
    </citation>
    <scope>NUCLEOTIDE SEQUENCE [LARGE SCALE GENOMIC DNA]</scope>
    <source>
        <strain evidence="3">TFB10046</strain>
    </source>
</reference>
<dbReference type="InParanoid" id="J0DBK4"/>
<keyword evidence="3" id="KW-1185">Reference proteome</keyword>
<evidence type="ECO:0000256" key="1">
    <source>
        <dbReference type="SAM" id="MobiDB-lite"/>
    </source>
</evidence>
<dbReference type="AlphaFoldDB" id="J0DBK4"/>
<feature type="region of interest" description="Disordered" evidence="1">
    <location>
        <begin position="1"/>
        <end position="29"/>
    </location>
</feature>
<name>J0DBK4_AURST</name>
<dbReference type="EMBL" id="JH687832">
    <property type="protein sequence ID" value="EJD37986.1"/>
    <property type="molecule type" value="Genomic_DNA"/>
</dbReference>
<dbReference type="KEGG" id="adl:AURDEDRAFT_172985"/>
<dbReference type="OrthoDB" id="10602462at2759"/>
<protein>
    <submittedName>
        <fullName evidence="2">Uncharacterized protein</fullName>
    </submittedName>
</protein>